<dbReference type="SUPFAM" id="SSF57850">
    <property type="entry name" value="RING/U-box"/>
    <property type="match status" value="1"/>
</dbReference>
<dbReference type="PROSITE" id="PS50089">
    <property type="entry name" value="ZF_RING_2"/>
    <property type="match status" value="1"/>
</dbReference>
<evidence type="ECO:0000256" key="2">
    <source>
        <dbReference type="ARBA" id="ARBA00022771"/>
    </source>
</evidence>
<dbReference type="SMART" id="SM00184">
    <property type="entry name" value="RING"/>
    <property type="match status" value="1"/>
</dbReference>
<dbReference type="InterPro" id="IPR017907">
    <property type="entry name" value="Znf_RING_CS"/>
</dbReference>
<feature type="domain" description="RING-type" evidence="6">
    <location>
        <begin position="179"/>
        <end position="224"/>
    </location>
</feature>
<dbReference type="STRING" id="1561998.A0A1I7THZ0"/>
<dbReference type="PANTHER" id="PTHR47156">
    <property type="entry name" value="PROTEIN CBG20824"/>
    <property type="match status" value="1"/>
</dbReference>
<dbReference type="Gene3D" id="3.30.40.10">
    <property type="entry name" value="Zinc/RING finger domain, C3HC4 (zinc finger)"/>
    <property type="match status" value="1"/>
</dbReference>
<dbReference type="InterPro" id="IPR001841">
    <property type="entry name" value="Znf_RING"/>
</dbReference>
<keyword evidence="1" id="KW-0479">Metal-binding</keyword>
<keyword evidence="7" id="KW-1185">Reference proteome</keyword>
<dbReference type="PROSITE" id="PS00518">
    <property type="entry name" value="ZF_RING_1"/>
    <property type="match status" value="1"/>
</dbReference>
<dbReference type="Proteomes" id="UP000095282">
    <property type="component" value="Unplaced"/>
</dbReference>
<evidence type="ECO:0000313" key="7">
    <source>
        <dbReference type="Proteomes" id="UP000095282"/>
    </source>
</evidence>
<dbReference type="PANTHER" id="PTHR47156:SF7">
    <property type="entry name" value="RING-TYPE DOMAIN-CONTAINING PROTEIN"/>
    <property type="match status" value="1"/>
</dbReference>
<evidence type="ECO:0000256" key="3">
    <source>
        <dbReference type="ARBA" id="ARBA00022833"/>
    </source>
</evidence>
<feature type="transmembrane region" description="Helical" evidence="5">
    <location>
        <begin position="70"/>
        <end position="92"/>
    </location>
</feature>
<evidence type="ECO:0000259" key="6">
    <source>
        <dbReference type="PROSITE" id="PS50089"/>
    </source>
</evidence>
<keyword evidence="5" id="KW-1133">Transmembrane helix</keyword>
<dbReference type="InterPro" id="IPR052667">
    <property type="entry name" value="E3_ubiquitin-ligase_RING"/>
</dbReference>
<reference evidence="8" key="1">
    <citation type="submission" date="2016-11" db="UniProtKB">
        <authorList>
            <consortium name="WormBaseParasite"/>
        </authorList>
    </citation>
    <scope>IDENTIFICATION</scope>
</reference>
<feature type="transmembrane region" description="Helical" evidence="5">
    <location>
        <begin position="34"/>
        <end position="50"/>
    </location>
</feature>
<dbReference type="eggNOG" id="KOG4185">
    <property type="taxonomic scope" value="Eukaryota"/>
</dbReference>
<evidence type="ECO:0000256" key="4">
    <source>
        <dbReference type="PROSITE-ProRule" id="PRU00175"/>
    </source>
</evidence>
<evidence type="ECO:0000256" key="5">
    <source>
        <dbReference type="SAM" id="Phobius"/>
    </source>
</evidence>
<proteinExistence type="predicted"/>
<accession>A0A1I7THZ0</accession>
<keyword evidence="5" id="KW-0472">Membrane</keyword>
<organism evidence="7 8">
    <name type="scientific">Caenorhabditis tropicalis</name>
    <dbReference type="NCBI Taxonomy" id="1561998"/>
    <lineage>
        <taxon>Eukaryota</taxon>
        <taxon>Metazoa</taxon>
        <taxon>Ecdysozoa</taxon>
        <taxon>Nematoda</taxon>
        <taxon>Chromadorea</taxon>
        <taxon>Rhabditida</taxon>
        <taxon>Rhabditina</taxon>
        <taxon>Rhabditomorpha</taxon>
        <taxon>Rhabditoidea</taxon>
        <taxon>Rhabditidae</taxon>
        <taxon>Peloderinae</taxon>
        <taxon>Caenorhabditis</taxon>
    </lineage>
</organism>
<name>A0A1I7THZ0_9PELO</name>
<keyword evidence="2 4" id="KW-0863">Zinc-finger</keyword>
<sequence>MGIATNVFTIYGALCQPADSPIDNDTYTHCRNRFLIAITLFLQIACYGHLPILKDIVQLEISNTVRVKSLLIAVNLGILSAGMIPLVFMFMFEIVHPSLFLPMLLLQIASFEVSFSTRAAIAFHSAPFKHIFIISSTVILWGAIGLRDVIQGEVIFEGEYPVVAVALEDTEPQVIRSECEVCYLEFNETSRVPRILRSCGHSVCGQCAIRLQADFRHILCPFCEIVTPVYENIGLPKNYALLRVILQ</sequence>
<dbReference type="GO" id="GO:0008270">
    <property type="term" value="F:zinc ion binding"/>
    <property type="evidence" value="ECO:0007669"/>
    <property type="project" value="UniProtKB-KW"/>
</dbReference>
<protein>
    <submittedName>
        <fullName evidence="8">RING-type domain-containing protein</fullName>
    </submittedName>
</protein>
<dbReference type="WBParaSite" id="Csp11.Scaffold620.g6113.t1">
    <property type="protein sequence ID" value="Csp11.Scaffold620.g6113.t1"/>
    <property type="gene ID" value="Csp11.Scaffold620.g6113"/>
</dbReference>
<keyword evidence="5" id="KW-0812">Transmembrane</keyword>
<evidence type="ECO:0000313" key="8">
    <source>
        <dbReference type="WBParaSite" id="Csp11.Scaffold620.g6113.t1"/>
    </source>
</evidence>
<evidence type="ECO:0000256" key="1">
    <source>
        <dbReference type="ARBA" id="ARBA00022723"/>
    </source>
</evidence>
<dbReference type="AlphaFoldDB" id="A0A1I7THZ0"/>
<dbReference type="InterPro" id="IPR013083">
    <property type="entry name" value="Znf_RING/FYVE/PHD"/>
</dbReference>
<dbReference type="Pfam" id="PF14634">
    <property type="entry name" value="zf-RING_5"/>
    <property type="match status" value="1"/>
</dbReference>
<keyword evidence="3" id="KW-0862">Zinc</keyword>